<evidence type="ECO:0000256" key="1">
    <source>
        <dbReference type="SAM" id="Coils"/>
    </source>
</evidence>
<protein>
    <submittedName>
        <fullName evidence="3">Uncharacterized protein</fullName>
    </submittedName>
</protein>
<dbReference type="EMBL" id="BX571797">
    <property type="protein sequence ID" value="CAE12047.1"/>
    <property type="molecule type" value="Genomic_DNA"/>
</dbReference>
<name>Q6NE46_9PROT</name>
<dbReference type="AlphaFoldDB" id="Q6NE46"/>
<sequence length="411" mass="43928">MGSVMKNIADPLPFDGDEPMPRRLHIVSGQVEPLPDDNTDQALIAQQPAAMEETDIVALLQECEGDEDGLPTAAFDTPFPSLPKPEPEALAEKVRAPVPMSGIGDHGDAIMAVIRDALEAERHHADQDLVAARIRTETLSAEIDDLRRSVEDVRRSASEQVEATRAVAAEQIEAARSDAAEAIGQLTLTLDQVRQLRAQVDSQSKHLSALIGIEEKARSLDAQLVEERTRNAELQERMQVVAEGRTAAEETAAKARAAAELARRELAAGRALHAEPSGVGEIVAEHRVPVVYGGAVSGALFPVQITAVVETQTSAEDRTGLGAVFDIRLATAIPLDTASGPASPHEVVDRVVSLAHSMYPNAVLTIAFGDDGDRRAVQGRYQDVTFTSADVDDRRRKAAQVLAIAAGNLSQ</sequence>
<accession>Q6NE46</accession>
<gene>
    <name evidence="3" type="ORF">ORF34</name>
</gene>
<keyword evidence="1" id="KW-0175">Coiled coil</keyword>
<evidence type="ECO:0000313" key="3">
    <source>
        <dbReference type="EMBL" id="CAE12047.1"/>
    </source>
</evidence>
<evidence type="ECO:0000256" key="2">
    <source>
        <dbReference type="SAM" id="MobiDB-lite"/>
    </source>
</evidence>
<feature type="region of interest" description="Disordered" evidence="2">
    <location>
        <begin position="1"/>
        <end position="21"/>
    </location>
</feature>
<organism evidence="3">
    <name type="scientific">Magnetospirillum gryphiswaldense</name>
    <dbReference type="NCBI Taxonomy" id="55518"/>
    <lineage>
        <taxon>Bacteria</taxon>
        <taxon>Pseudomonadati</taxon>
        <taxon>Pseudomonadota</taxon>
        <taxon>Alphaproteobacteria</taxon>
        <taxon>Rhodospirillales</taxon>
        <taxon>Rhodospirillaceae</taxon>
        <taxon>Magnetospirillum</taxon>
    </lineage>
</organism>
<proteinExistence type="predicted"/>
<reference evidence="3" key="1">
    <citation type="submission" date="2003-07" db="EMBL/GenBank/DDBJ databases">
        <title>Characterization of a spontaneous nonmagnetic mutant of Magnetospirillum gryphiswaldense reveals a large deletion comprising a putative magnetosome island.</title>
        <authorList>
            <person name="Schuebbe S."/>
            <person name="Kube M."/>
            <person name="Scheffel A."/>
            <person name="Wawer C."/>
            <person name="Heyen U."/>
            <person name="Meyerdierks A."/>
            <person name="Madkour M.H."/>
            <person name="Mayer F."/>
            <person name="Reinhardt R."/>
            <person name="Schueler D."/>
        </authorList>
    </citation>
    <scope>NUCLEOTIDE SEQUENCE</scope>
</reference>
<feature type="coiled-coil region" evidence="1">
    <location>
        <begin position="217"/>
        <end position="265"/>
    </location>
</feature>